<protein>
    <submittedName>
        <fullName evidence="8">Cytochrome C biogenesis protein CcdA</fullName>
    </submittedName>
</protein>
<organism evidence="8 9">
    <name type="scientific">Oceanithermus desulfurans NBRC 100063</name>
    <dbReference type="NCBI Taxonomy" id="1227550"/>
    <lineage>
        <taxon>Bacteria</taxon>
        <taxon>Thermotogati</taxon>
        <taxon>Deinococcota</taxon>
        <taxon>Deinococci</taxon>
        <taxon>Thermales</taxon>
        <taxon>Thermaceae</taxon>
        <taxon>Oceanithermus</taxon>
    </lineage>
</organism>
<dbReference type="AlphaFoldDB" id="A0A511RIG3"/>
<feature type="transmembrane region" description="Helical" evidence="6">
    <location>
        <begin position="6"/>
        <end position="31"/>
    </location>
</feature>
<feature type="transmembrane region" description="Helical" evidence="6">
    <location>
        <begin position="114"/>
        <end position="138"/>
    </location>
</feature>
<sequence length="227" mass="24679">MELSIAAAFLAGMLSFLSPCVLPLVPTYLAYLGGDQGRPVKNALFFILGFGIIFILLGLPFTVLGSLLQDYKPVLAKVGGVLLILFGLYMLGLKLPFLAQMRGVSYTGDTSRPWGAFLMGAALATAWLPCIGPILGGILTLTAMEGFGGLVYLVAYVLGLAVPFFLVALFADRVAVIIRKSGRISLWVERVAGAILIFVGFLMITDAFQRLNNFFIRFTPEWLFERL</sequence>
<evidence type="ECO:0000256" key="1">
    <source>
        <dbReference type="ARBA" id="ARBA00004141"/>
    </source>
</evidence>
<reference evidence="8 9" key="1">
    <citation type="submission" date="2019-07" db="EMBL/GenBank/DDBJ databases">
        <title>Whole genome shotgun sequence of Oceanithermus desulfurans NBRC 100063.</title>
        <authorList>
            <person name="Hosoyama A."/>
            <person name="Uohara A."/>
            <person name="Ohji S."/>
            <person name="Ichikawa N."/>
        </authorList>
    </citation>
    <scope>NUCLEOTIDE SEQUENCE [LARGE SCALE GENOMIC DNA]</scope>
    <source>
        <strain evidence="8 9">NBRC 100063</strain>
    </source>
</reference>
<name>A0A511RIG3_9DEIN</name>
<evidence type="ECO:0000313" key="9">
    <source>
        <dbReference type="Proteomes" id="UP000321827"/>
    </source>
</evidence>
<comment type="similarity">
    <text evidence="2">Belongs to the DsbD family.</text>
</comment>
<dbReference type="GO" id="GO:0017004">
    <property type="term" value="P:cytochrome complex assembly"/>
    <property type="evidence" value="ECO:0007669"/>
    <property type="project" value="InterPro"/>
</dbReference>
<evidence type="ECO:0000256" key="3">
    <source>
        <dbReference type="ARBA" id="ARBA00022692"/>
    </source>
</evidence>
<feature type="domain" description="Cytochrome C biogenesis protein transmembrane" evidence="7">
    <location>
        <begin position="4"/>
        <end position="205"/>
    </location>
</feature>
<keyword evidence="5 6" id="KW-0472">Membrane</keyword>
<evidence type="ECO:0000256" key="5">
    <source>
        <dbReference type="ARBA" id="ARBA00023136"/>
    </source>
</evidence>
<comment type="subcellular location">
    <subcellularLocation>
        <location evidence="1">Membrane</location>
        <topology evidence="1">Multi-pass membrane protein</topology>
    </subcellularLocation>
</comment>
<comment type="caution">
    <text evidence="8">The sequence shown here is derived from an EMBL/GenBank/DDBJ whole genome shotgun (WGS) entry which is preliminary data.</text>
</comment>
<evidence type="ECO:0000256" key="4">
    <source>
        <dbReference type="ARBA" id="ARBA00022989"/>
    </source>
</evidence>
<gene>
    <name evidence="8" type="ORF">ODE01S_08630</name>
</gene>
<feature type="transmembrane region" description="Helical" evidence="6">
    <location>
        <begin position="74"/>
        <end position="93"/>
    </location>
</feature>
<dbReference type="PANTHER" id="PTHR31272:SF4">
    <property type="entry name" value="CYTOCHROME C-TYPE BIOGENESIS PROTEIN HI_1454-RELATED"/>
    <property type="match status" value="1"/>
</dbReference>
<dbReference type="EMBL" id="BJXN01000005">
    <property type="protein sequence ID" value="GEM89429.1"/>
    <property type="molecule type" value="Genomic_DNA"/>
</dbReference>
<dbReference type="InterPro" id="IPR051790">
    <property type="entry name" value="Cytochrome_c-biogenesis_DsbD"/>
</dbReference>
<dbReference type="Pfam" id="PF02683">
    <property type="entry name" value="DsbD_TM"/>
    <property type="match status" value="1"/>
</dbReference>
<keyword evidence="4 6" id="KW-1133">Transmembrane helix</keyword>
<evidence type="ECO:0000313" key="8">
    <source>
        <dbReference type="EMBL" id="GEM89429.1"/>
    </source>
</evidence>
<evidence type="ECO:0000256" key="6">
    <source>
        <dbReference type="SAM" id="Phobius"/>
    </source>
</evidence>
<keyword evidence="3 6" id="KW-0812">Transmembrane</keyword>
<feature type="transmembrane region" description="Helical" evidence="6">
    <location>
        <begin position="150"/>
        <end position="172"/>
    </location>
</feature>
<dbReference type="RefSeq" id="WP_147146243.1">
    <property type="nucleotide sequence ID" value="NZ_BJXN01000005.1"/>
</dbReference>
<dbReference type="GO" id="GO:0016020">
    <property type="term" value="C:membrane"/>
    <property type="evidence" value="ECO:0007669"/>
    <property type="project" value="UniProtKB-SubCell"/>
</dbReference>
<dbReference type="PANTHER" id="PTHR31272">
    <property type="entry name" value="CYTOCHROME C-TYPE BIOGENESIS PROTEIN HI_1454-RELATED"/>
    <property type="match status" value="1"/>
</dbReference>
<evidence type="ECO:0000256" key="2">
    <source>
        <dbReference type="ARBA" id="ARBA00006143"/>
    </source>
</evidence>
<feature type="transmembrane region" description="Helical" evidence="6">
    <location>
        <begin position="43"/>
        <end position="68"/>
    </location>
</feature>
<dbReference type="Proteomes" id="UP000321827">
    <property type="component" value="Unassembled WGS sequence"/>
</dbReference>
<dbReference type="InterPro" id="IPR003834">
    <property type="entry name" value="Cyt_c_assmbl_TM_dom"/>
</dbReference>
<accession>A0A511RIG3</accession>
<evidence type="ECO:0000259" key="7">
    <source>
        <dbReference type="Pfam" id="PF02683"/>
    </source>
</evidence>
<feature type="transmembrane region" description="Helical" evidence="6">
    <location>
        <begin position="184"/>
        <end position="204"/>
    </location>
</feature>
<dbReference type="OrthoDB" id="9803065at2"/>
<proteinExistence type="inferred from homology"/>